<sequence length="66" mass="7491">MSRICEYSIQINRICNNLKLPNNVKHDSLRLFVKALKKGLMRGHSICGIVRACIFHVSKASYSSNL</sequence>
<accession>A0A0F9GAI1</accession>
<name>A0A0F9GAI1_9ZZZZ</name>
<evidence type="ECO:0000313" key="2">
    <source>
        <dbReference type="EMBL" id="KKL95849.1"/>
    </source>
</evidence>
<protein>
    <recommendedName>
        <fullName evidence="1">Transcription factor TFIIB cyclin-like domain-containing protein</fullName>
    </recommendedName>
</protein>
<evidence type="ECO:0000259" key="1">
    <source>
        <dbReference type="Pfam" id="PF00382"/>
    </source>
</evidence>
<feature type="domain" description="Transcription factor TFIIB cyclin-like" evidence="1">
    <location>
        <begin position="10"/>
        <end position="60"/>
    </location>
</feature>
<dbReference type="InterPro" id="IPR013150">
    <property type="entry name" value="TFIIB_cyclin"/>
</dbReference>
<dbReference type="Gene3D" id="1.10.472.10">
    <property type="entry name" value="Cyclin-like"/>
    <property type="match status" value="1"/>
</dbReference>
<dbReference type="AlphaFoldDB" id="A0A0F9GAI1"/>
<comment type="caution">
    <text evidence="2">The sequence shown here is derived from an EMBL/GenBank/DDBJ whole genome shotgun (WGS) entry which is preliminary data.</text>
</comment>
<dbReference type="InterPro" id="IPR036915">
    <property type="entry name" value="Cyclin-like_sf"/>
</dbReference>
<proteinExistence type="predicted"/>
<dbReference type="EMBL" id="LAZR01018582">
    <property type="protein sequence ID" value="KKL95849.1"/>
    <property type="molecule type" value="Genomic_DNA"/>
</dbReference>
<organism evidence="2">
    <name type="scientific">marine sediment metagenome</name>
    <dbReference type="NCBI Taxonomy" id="412755"/>
    <lineage>
        <taxon>unclassified sequences</taxon>
        <taxon>metagenomes</taxon>
        <taxon>ecological metagenomes</taxon>
    </lineage>
</organism>
<dbReference type="Pfam" id="PF00382">
    <property type="entry name" value="TFIIB"/>
    <property type="match status" value="1"/>
</dbReference>
<gene>
    <name evidence="2" type="ORF">LCGC14_1850480</name>
</gene>
<reference evidence="2" key="1">
    <citation type="journal article" date="2015" name="Nature">
        <title>Complex archaea that bridge the gap between prokaryotes and eukaryotes.</title>
        <authorList>
            <person name="Spang A."/>
            <person name="Saw J.H."/>
            <person name="Jorgensen S.L."/>
            <person name="Zaremba-Niedzwiedzka K."/>
            <person name="Martijn J."/>
            <person name="Lind A.E."/>
            <person name="van Eijk R."/>
            <person name="Schleper C."/>
            <person name="Guy L."/>
            <person name="Ettema T.J."/>
        </authorList>
    </citation>
    <scope>NUCLEOTIDE SEQUENCE</scope>
</reference>
<dbReference type="SUPFAM" id="SSF47954">
    <property type="entry name" value="Cyclin-like"/>
    <property type="match status" value="1"/>
</dbReference>
<dbReference type="GO" id="GO:0017025">
    <property type="term" value="F:TBP-class protein binding"/>
    <property type="evidence" value="ECO:0007669"/>
    <property type="project" value="InterPro"/>
</dbReference>